<dbReference type="AlphaFoldDB" id="A0A9E5JSU2"/>
<comment type="subcellular location">
    <subcellularLocation>
        <location evidence="1">Cytoplasm</location>
    </subcellularLocation>
</comment>
<dbReference type="PIRSF" id="PIRSF028103">
    <property type="entry name" value="GcvR"/>
    <property type="match status" value="1"/>
</dbReference>
<dbReference type="PANTHER" id="PTHR34875:SF6">
    <property type="entry name" value="UPF0237 PROTEIN MJ1558"/>
    <property type="match status" value="1"/>
</dbReference>
<proteinExistence type="predicted"/>
<dbReference type="PROSITE" id="PS51671">
    <property type="entry name" value="ACT"/>
    <property type="match status" value="2"/>
</dbReference>
<dbReference type="InterPro" id="IPR016867">
    <property type="entry name" value="GcvR"/>
</dbReference>
<dbReference type="GO" id="GO:0006355">
    <property type="term" value="P:regulation of DNA-templated transcription"/>
    <property type="evidence" value="ECO:0007669"/>
    <property type="project" value="UniProtKB-UniRule"/>
</dbReference>
<dbReference type="EMBL" id="JAAONZ010000002">
    <property type="protein sequence ID" value="NHO64801.1"/>
    <property type="molecule type" value="Genomic_DNA"/>
</dbReference>
<accession>A0A9E5JSU2</accession>
<keyword evidence="1" id="KW-0804">Transcription</keyword>
<keyword evidence="1" id="KW-0678">Repressor</keyword>
<sequence>MNRSLVLSILSDDKPGVVEILAKTIANHQGNWLESRLSHLAGKFAGILQVSVPEDQLPALKESLAALQDQKGIEVVSAETTEGVSDTKLQLLHFNLMGNDRPGIIRELSQAFASHQINLDDLQTQCTSMPWSGDPMFTAQGLISLPANVDMDRLTDQLNDISDELGVDIELGAAEDSVTD</sequence>
<dbReference type="RefSeq" id="WP_167182226.1">
    <property type="nucleotide sequence ID" value="NZ_JAAONZ010000002.1"/>
</dbReference>
<evidence type="ECO:0000313" key="4">
    <source>
        <dbReference type="Proteomes" id="UP000787472"/>
    </source>
</evidence>
<keyword evidence="1" id="KW-0963">Cytoplasm</keyword>
<dbReference type="GO" id="GO:0005737">
    <property type="term" value="C:cytoplasm"/>
    <property type="evidence" value="ECO:0007669"/>
    <property type="project" value="UniProtKB-SubCell"/>
</dbReference>
<dbReference type="InterPro" id="IPR045865">
    <property type="entry name" value="ACT-like_dom_sf"/>
</dbReference>
<protein>
    <recommendedName>
        <fullName evidence="1">Glycine cleavage system transcriptional repressor</fullName>
    </recommendedName>
</protein>
<evidence type="ECO:0000259" key="2">
    <source>
        <dbReference type="PROSITE" id="PS51671"/>
    </source>
</evidence>
<organism evidence="3 4">
    <name type="scientific">Pseudomaricurvus hydrocarbonicus</name>
    <dbReference type="NCBI Taxonomy" id="1470433"/>
    <lineage>
        <taxon>Bacteria</taxon>
        <taxon>Pseudomonadati</taxon>
        <taxon>Pseudomonadota</taxon>
        <taxon>Gammaproteobacteria</taxon>
        <taxon>Cellvibrionales</taxon>
        <taxon>Cellvibrionaceae</taxon>
        <taxon>Pseudomaricurvus</taxon>
    </lineage>
</organism>
<evidence type="ECO:0000313" key="3">
    <source>
        <dbReference type="EMBL" id="NHO64801.1"/>
    </source>
</evidence>
<reference evidence="3" key="1">
    <citation type="submission" date="2020-03" db="EMBL/GenBank/DDBJ databases">
        <authorList>
            <person name="Guo F."/>
        </authorList>
    </citation>
    <scope>NUCLEOTIDE SEQUENCE</scope>
    <source>
        <strain evidence="3">JCM 30134</strain>
    </source>
</reference>
<keyword evidence="4" id="KW-1185">Reference proteome</keyword>
<dbReference type="SUPFAM" id="SSF55021">
    <property type="entry name" value="ACT-like"/>
    <property type="match status" value="2"/>
</dbReference>
<feature type="domain" description="ACT" evidence="2">
    <location>
        <begin position="6"/>
        <end position="78"/>
    </location>
</feature>
<dbReference type="Gene3D" id="3.30.70.260">
    <property type="match status" value="2"/>
</dbReference>
<dbReference type="PANTHER" id="PTHR34875">
    <property type="entry name" value="UPF0237 PROTEIN MJ1558"/>
    <property type="match status" value="1"/>
</dbReference>
<gene>
    <name evidence="3" type="ORF">G8770_04515</name>
</gene>
<dbReference type="InterPro" id="IPR050990">
    <property type="entry name" value="UPF0237/GcvR_regulator"/>
</dbReference>
<comment type="caution">
    <text evidence="3">The sequence shown here is derived from an EMBL/GenBank/DDBJ whole genome shotgun (WGS) entry which is preliminary data.</text>
</comment>
<dbReference type="Pfam" id="PF13740">
    <property type="entry name" value="ACT_6"/>
    <property type="match status" value="1"/>
</dbReference>
<feature type="domain" description="ACT" evidence="2">
    <location>
        <begin position="93"/>
        <end position="172"/>
    </location>
</feature>
<evidence type="ECO:0000256" key="1">
    <source>
        <dbReference type="PIRNR" id="PIRNR028103"/>
    </source>
</evidence>
<name>A0A9E5JSU2_9GAMM</name>
<dbReference type="InterPro" id="IPR002912">
    <property type="entry name" value="ACT_dom"/>
</dbReference>
<dbReference type="CDD" id="cd04869">
    <property type="entry name" value="ACT_GcvR_2"/>
    <property type="match status" value="1"/>
</dbReference>
<dbReference type="Proteomes" id="UP000787472">
    <property type="component" value="Unassembled WGS sequence"/>
</dbReference>